<proteinExistence type="predicted"/>
<evidence type="ECO:0000313" key="1">
    <source>
        <dbReference type="EMBL" id="PWL39160.1"/>
    </source>
</evidence>
<sequence>MSFGDVMPNDTTEYKELDYNPLQDDPLIYCISSEENFARYLKIPDKQVKKYTYVIDSLVNRIIYISSKADK</sequence>
<accession>A0A316LGD2</accession>
<keyword evidence="2" id="KW-1185">Reference proteome</keyword>
<comment type="caution">
    <text evidence="1">The sequence shown here is derived from an EMBL/GenBank/DDBJ whole genome shotgun (WGS) entry which is preliminary data.</text>
</comment>
<dbReference type="AlphaFoldDB" id="A0A316LGD2"/>
<dbReference type="Proteomes" id="UP000245762">
    <property type="component" value="Unassembled WGS sequence"/>
</dbReference>
<name>A0A316LGD2_9FLAO</name>
<gene>
    <name evidence="1" type="ORF">DKG77_13170</name>
</gene>
<reference evidence="1 2" key="1">
    <citation type="submission" date="2018-05" db="EMBL/GenBank/DDBJ databases">
        <title>Complete genome sequence of Flagellimonas aquimarina ECD12 isolated from seaweed Ecklonia cava.</title>
        <authorList>
            <person name="Choi S."/>
            <person name="Seong C."/>
        </authorList>
    </citation>
    <scope>NUCLEOTIDE SEQUENCE [LARGE SCALE GENOMIC DNA]</scope>
    <source>
        <strain evidence="1 2">ECD12</strain>
    </source>
</reference>
<evidence type="ECO:0000313" key="2">
    <source>
        <dbReference type="Proteomes" id="UP000245762"/>
    </source>
</evidence>
<organism evidence="1 2">
    <name type="scientific">Flagellimonas aquimarina</name>
    <dbReference type="NCBI Taxonomy" id="2201895"/>
    <lineage>
        <taxon>Bacteria</taxon>
        <taxon>Pseudomonadati</taxon>
        <taxon>Bacteroidota</taxon>
        <taxon>Flavobacteriia</taxon>
        <taxon>Flavobacteriales</taxon>
        <taxon>Flavobacteriaceae</taxon>
        <taxon>Flagellimonas</taxon>
    </lineage>
</organism>
<dbReference type="EMBL" id="QGEG01000002">
    <property type="protein sequence ID" value="PWL39160.1"/>
    <property type="molecule type" value="Genomic_DNA"/>
</dbReference>
<protein>
    <submittedName>
        <fullName evidence="1">Uncharacterized protein</fullName>
    </submittedName>
</protein>